<dbReference type="Gene3D" id="3.40.50.2000">
    <property type="entry name" value="Glycogen Phosphorylase B"/>
    <property type="match status" value="2"/>
</dbReference>
<dbReference type="PANTHER" id="PTHR45947">
    <property type="entry name" value="SULFOQUINOVOSYL TRANSFERASE SQD2"/>
    <property type="match status" value="1"/>
</dbReference>
<dbReference type="InterPro" id="IPR050194">
    <property type="entry name" value="Glycosyltransferase_grp1"/>
</dbReference>
<dbReference type="SUPFAM" id="SSF53756">
    <property type="entry name" value="UDP-Glycosyltransferase/glycogen phosphorylase"/>
    <property type="match status" value="1"/>
</dbReference>
<dbReference type="InterPro" id="IPR001296">
    <property type="entry name" value="Glyco_trans_1"/>
</dbReference>
<dbReference type="CDD" id="cd03808">
    <property type="entry name" value="GT4_CapM-like"/>
    <property type="match status" value="1"/>
</dbReference>
<accession>A0ABU3DTY5</accession>
<reference evidence="3 4" key="1">
    <citation type="submission" date="2023-09" db="EMBL/GenBank/DDBJ databases">
        <authorList>
            <person name="Rey-Velasco X."/>
        </authorList>
    </citation>
    <scope>NUCLEOTIDE SEQUENCE [LARGE SCALE GENOMIC DNA]</scope>
    <source>
        <strain evidence="3 4">F225</strain>
    </source>
</reference>
<sequence>MSRYYSVTAVSAEKERLERYGKKNGIHTFHVDMTRAITPFKDLNAVLKLYKYFKKEKPLIVHTHTPKAGIVGMLAARLANVPIRLHTVAGLPLLETTGTKRKILEQVERRTYSLATKVYPNSKGLQKIILQENFAPSSKLEVLGKGSSNGIDTGYFNPELYSNQDKVDLRKSLGIPNSDVVYIFVGRLVSQKGLNELIAAFQKLLEIYSNVSLLLVGDYEENLDPLEKTTLQIIEKNTKIITTGYQEDVRPYFVVADVLTFPSYREGFPNVVMQAGAMDLPAIVTDINGCNEIVQNEENGLVIPLKNEEELLNAMLKFAKDNNLVKRTKNKARKNIMQNFEREEFWSILLEEYEIQEENLRLENYSN</sequence>
<dbReference type="Pfam" id="PF13579">
    <property type="entry name" value="Glyco_trans_4_4"/>
    <property type="match status" value="1"/>
</dbReference>
<evidence type="ECO:0000313" key="3">
    <source>
        <dbReference type="EMBL" id="MDT0686547.1"/>
    </source>
</evidence>
<feature type="domain" description="Glycosyltransferase subfamily 4-like N-terminal" evidence="2">
    <location>
        <begin position="5"/>
        <end position="144"/>
    </location>
</feature>
<feature type="domain" description="Glycosyl transferase family 1" evidence="1">
    <location>
        <begin position="168"/>
        <end position="334"/>
    </location>
</feature>
<gene>
    <name evidence="3" type="ORF">RM541_09220</name>
</gene>
<evidence type="ECO:0000259" key="1">
    <source>
        <dbReference type="Pfam" id="PF00534"/>
    </source>
</evidence>
<name>A0ABU3DTY5_9FLAO</name>
<dbReference type="Pfam" id="PF00534">
    <property type="entry name" value="Glycos_transf_1"/>
    <property type="match status" value="1"/>
</dbReference>
<dbReference type="RefSeq" id="WP_311499871.1">
    <property type="nucleotide sequence ID" value="NZ_JAVRHN010000006.1"/>
</dbReference>
<evidence type="ECO:0000259" key="2">
    <source>
        <dbReference type="Pfam" id="PF13579"/>
    </source>
</evidence>
<comment type="caution">
    <text evidence="3">The sequence shown here is derived from an EMBL/GenBank/DDBJ whole genome shotgun (WGS) entry which is preliminary data.</text>
</comment>
<proteinExistence type="predicted"/>
<evidence type="ECO:0000313" key="4">
    <source>
        <dbReference type="Proteomes" id="UP001253848"/>
    </source>
</evidence>
<protein>
    <submittedName>
        <fullName evidence="3">Glycosyltransferase family 4 protein</fullName>
    </submittedName>
</protein>
<dbReference type="InterPro" id="IPR028098">
    <property type="entry name" value="Glyco_trans_4-like_N"/>
</dbReference>
<dbReference type="Proteomes" id="UP001253848">
    <property type="component" value="Unassembled WGS sequence"/>
</dbReference>
<dbReference type="PANTHER" id="PTHR45947:SF3">
    <property type="entry name" value="SULFOQUINOVOSYL TRANSFERASE SQD2"/>
    <property type="match status" value="1"/>
</dbReference>
<keyword evidence="4" id="KW-1185">Reference proteome</keyword>
<dbReference type="EMBL" id="JAVRHN010000006">
    <property type="protein sequence ID" value="MDT0686547.1"/>
    <property type="molecule type" value="Genomic_DNA"/>
</dbReference>
<organism evidence="3 4">
    <name type="scientific">Autumnicola psychrophila</name>
    <dbReference type="NCBI Taxonomy" id="3075592"/>
    <lineage>
        <taxon>Bacteria</taxon>
        <taxon>Pseudomonadati</taxon>
        <taxon>Bacteroidota</taxon>
        <taxon>Flavobacteriia</taxon>
        <taxon>Flavobacteriales</taxon>
        <taxon>Flavobacteriaceae</taxon>
        <taxon>Autumnicola</taxon>
    </lineage>
</organism>